<accession>A0A834FRA8</accession>
<evidence type="ECO:0000313" key="3">
    <source>
        <dbReference type="Proteomes" id="UP000646548"/>
    </source>
</evidence>
<feature type="compositionally biased region" description="Basic residues" evidence="1">
    <location>
        <begin position="182"/>
        <end position="195"/>
    </location>
</feature>
<proteinExistence type="predicted"/>
<gene>
    <name evidence="2" type="ORF">FQA47_021766</name>
</gene>
<comment type="caution">
    <text evidence="2">The sequence shown here is derived from an EMBL/GenBank/DDBJ whole genome shotgun (WGS) entry which is preliminary data.</text>
</comment>
<evidence type="ECO:0000256" key="1">
    <source>
        <dbReference type="SAM" id="MobiDB-lite"/>
    </source>
</evidence>
<dbReference type="EMBL" id="WKFB01000016">
    <property type="protein sequence ID" value="KAF6738991.1"/>
    <property type="molecule type" value="Genomic_DNA"/>
</dbReference>
<organism evidence="2 3">
    <name type="scientific">Oryzias melastigma</name>
    <name type="common">Marine medaka</name>
    <dbReference type="NCBI Taxonomy" id="30732"/>
    <lineage>
        <taxon>Eukaryota</taxon>
        <taxon>Metazoa</taxon>
        <taxon>Chordata</taxon>
        <taxon>Craniata</taxon>
        <taxon>Vertebrata</taxon>
        <taxon>Euteleostomi</taxon>
        <taxon>Actinopterygii</taxon>
        <taxon>Neopterygii</taxon>
        <taxon>Teleostei</taxon>
        <taxon>Neoteleostei</taxon>
        <taxon>Acanthomorphata</taxon>
        <taxon>Ovalentaria</taxon>
        <taxon>Atherinomorphae</taxon>
        <taxon>Beloniformes</taxon>
        <taxon>Adrianichthyidae</taxon>
        <taxon>Oryziinae</taxon>
        <taxon>Oryzias</taxon>
    </lineage>
</organism>
<evidence type="ECO:0000313" key="2">
    <source>
        <dbReference type="EMBL" id="KAF6738991.1"/>
    </source>
</evidence>
<feature type="compositionally biased region" description="Low complexity" evidence="1">
    <location>
        <begin position="196"/>
        <end position="243"/>
    </location>
</feature>
<name>A0A834FRA8_ORYME</name>
<dbReference type="AlphaFoldDB" id="A0A834FRA8"/>
<sequence>MCTRGRIMSTWSMEKVTWSCPVESITASVTAVRAVESSGCTLTSGKQLSGVCQNHGRSWRWRAVSDPAAVAPQRLRATAAGSDPLNRLGFRTFSRFLFDALHEEPSVVKRSSPAAPGLVRCDITDSLAAAAEPSRQEASVRRRAHLRVFTAHPRAVRAHQRAVRAHPRAVRVHLRVFTAHPRAVRAHPRAVRAHPRAVTAHPGPSGRTRGPSGRTRGPSGRTRGPSGRTRGSLGRTRGPLPLT</sequence>
<protein>
    <submittedName>
        <fullName evidence="2">Uncharacterized protein</fullName>
    </submittedName>
</protein>
<dbReference type="Proteomes" id="UP000646548">
    <property type="component" value="Unassembled WGS sequence"/>
</dbReference>
<feature type="region of interest" description="Disordered" evidence="1">
    <location>
        <begin position="181"/>
        <end position="243"/>
    </location>
</feature>
<reference evidence="2" key="1">
    <citation type="journal article" name="BMC Genomics">
        <title>Long-read sequencing and de novo genome assembly of marine medaka (Oryzias melastigma).</title>
        <authorList>
            <person name="Liang P."/>
            <person name="Saqib H.S.A."/>
            <person name="Ni X."/>
            <person name="Shen Y."/>
        </authorList>
    </citation>
    <scope>NUCLEOTIDE SEQUENCE</scope>
    <source>
        <strain evidence="2">Bigg-433</strain>
    </source>
</reference>